<dbReference type="Proteomes" id="UP000187251">
    <property type="component" value="Unassembled WGS sequence"/>
</dbReference>
<organism evidence="3 4">
    <name type="scientific">Alcaligenes xylosoxydans xylosoxydans</name>
    <name type="common">Achromobacter xylosoxidans</name>
    <dbReference type="NCBI Taxonomy" id="85698"/>
    <lineage>
        <taxon>Bacteria</taxon>
        <taxon>Pseudomonadati</taxon>
        <taxon>Pseudomonadota</taxon>
        <taxon>Betaproteobacteria</taxon>
        <taxon>Burkholderiales</taxon>
        <taxon>Alcaligenaceae</taxon>
        <taxon>Achromobacter</taxon>
    </lineage>
</organism>
<dbReference type="Pfam" id="PF13561">
    <property type="entry name" value="adh_short_C2"/>
    <property type="match status" value="1"/>
</dbReference>
<dbReference type="InterPro" id="IPR036291">
    <property type="entry name" value="NAD(P)-bd_dom_sf"/>
</dbReference>
<comment type="similarity">
    <text evidence="1">Belongs to the short-chain dehydrogenases/reductases (SDR) family.</text>
</comment>
<evidence type="ECO:0000313" key="4">
    <source>
        <dbReference type="Proteomes" id="UP000187251"/>
    </source>
</evidence>
<dbReference type="RefSeq" id="WP_076407563.1">
    <property type="nucleotide sequence ID" value="NZ_AP028040.1"/>
</dbReference>
<dbReference type="InterPro" id="IPR057326">
    <property type="entry name" value="KR_dom"/>
</dbReference>
<feature type="domain" description="Ketoreductase" evidence="2">
    <location>
        <begin position="8"/>
        <end position="187"/>
    </location>
</feature>
<evidence type="ECO:0000259" key="2">
    <source>
        <dbReference type="SMART" id="SM00822"/>
    </source>
</evidence>
<evidence type="ECO:0000256" key="1">
    <source>
        <dbReference type="ARBA" id="ARBA00006484"/>
    </source>
</evidence>
<accession>A0A1R1K054</accession>
<dbReference type="PANTHER" id="PTHR42760:SF135">
    <property type="entry name" value="BLL7886 PROTEIN"/>
    <property type="match status" value="1"/>
</dbReference>
<sequence length="251" mass="26140">MTLMMQDKRVLVTGAGRGLGATIAQGFAREGATVIVADLDPALARASAQAIAAAGGRAIDAALDVTDAQAVRAFAAECDARHGAIDVLVNNAGISARAPFDDPQTPQIWERVMNVNLQGTFNVTHAFVEQLKARRGAIVNLCSIVAYGCGISTAGYVVSKGGVRSFTEVLARDLAPHGVRVNAVAPGLMETEMTAGQRAQANGTDWYMRRAPMARAGRADEIVGPVLFLASDMASYVNGVVLPVDGGYLAV</sequence>
<dbReference type="OrthoDB" id="9806974at2"/>
<proteinExistence type="inferred from homology"/>
<dbReference type="GO" id="GO:0016616">
    <property type="term" value="F:oxidoreductase activity, acting on the CH-OH group of donors, NAD or NADP as acceptor"/>
    <property type="evidence" value="ECO:0007669"/>
    <property type="project" value="UniProtKB-ARBA"/>
</dbReference>
<dbReference type="CDD" id="cd05233">
    <property type="entry name" value="SDR_c"/>
    <property type="match status" value="1"/>
</dbReference>
<comment type="caution">
    <text evidence="3">The sequence shown here is derived from an EMBL/GenBank/DDBJ whole genome shotgun (WGS) entry which is preliminary data.</text>
</comment>
<gene>
    <name evidence="3" type="ORF">BIZ92_00240</name>
</gene>
<evidence type="ECO:0000313" key="3">
    <source>
        <dbReference type="EMBL" id="OMG92800.1"/>
    </source>
</evidence>
<dbReference type="FunFam" id="3.40.50.720:FF:000084">
    <property type="entry name" value="Short-chain dehydrogenase reductase"/>
    <property type="match status" value="1"/>
</dbReference>
<dbReference type="GO" id="GO:0030497">
    <property type="term" value="P:fatty acid elongation"/>
    <property type="evidence" value="ECO:0007669"/>
    <property type="project" value="TreeGrafter"/>
</dbReference>
<dbReference type="InterPro" id="IPR020904">
    <property type="entry name" value="Sc_DH/Rdtase_CS"/>
</dbReference>
<protein>
    <submittedName>
        <fullName evidence="3">3-oxoacyl-ACP reductase</fullName>
    </submittedName>
</protein>
<dbReference type="InterPro" id="IPR002347">
    <property type="entry name" value="SDR_fam"/>
</dbReference>
<dbReference type="AlphaFoldDB" id="A0A1R1K054"/>
<dbReference type="PRINTS" id="PR00081">
    <property type="entry name" value="GDHRDH"/>
</dbReference>
<dbReference type="Gene3D" id="3.40.50.720">
    <property type="entry name" value="NAD(P)-binding Rossmann-like Domain"/>
    <property type="match status" value="1"/>
</dbReference>
<dbReference type="SMART" id="SM00822">
    <property type="entry name" value="PKS_KR"/>
    <property type="match status" value="1"/>
</dbReference>
<dbReference type="PROSITE" id="PS00061">
    <property type="entry name" value="ADH_SHORT"/>
    <property type="match status" value="1"/>
</dbReference>
<dbReference type="SUPFAM" id="SSF51735">
    <property type="entry name" value="NAD(P)-binding Rossmann-fold domains"/>
    <property type="match status" value="1"/>
</dbReference>
<dbReference type="PRINTS" id="PR00080">
    <property type="entry name" value="SDRFAMILY"/>
</dbReference>
<dbReference type="PANTHER" id="PTHR42760">
    <property type="entry name" value="SHORT-CHAIN DEHYDROGENASES/REDUCTASES FAMILY MEMBER"/>
    <property type="match status" value="1"/>
</dbReference>
<dbReference type="EMBL" id="MJMN01000001">
    <property type="protein sequence ID" value="OMG92800.1"/>
    <property type="molecule type" value="Genomic_DNA"/>
</dbReference>
<reference evidence="3 4" key="1">
    <citation type="submission" date="2016-09" db="EMBL/GenBank/DDBJ databases">
        <title>Phylogenomics of Achromobacter.</title>
        <authorList>
            <person name="Jeukens J."/>
            <person name="Freschi L."/>
            <person name="Vincent A.T."/>
            <person name="Emond-Rheault J.-G."/>
            <person name="Kukavica-Ibrulj I."/>
            <person name="Charette S.J."/>
            <person name="Levesque R.C."/>
        </authorList>
    </citation>
    <scope>NUCLEOTIDE SEQUENCE [LARGE SCALE GENOMIC DNA]</scope>
    <source>
        <strain evidence="3 4">AUS488</strain>
    </source>
</reference>
<name>A0A1R1K054_ALCXX</name>